<dbReference type="EMBL" id="NBSK02000003">
    <property type="protein sequence ID" value="KAJ0214872.1"/>
    <property type="molecule type" value="Genomic_DNA"/>
</dbReference>
<dbReference type="PROSITE" id="PS50011">
    <property type="entry name" value="PROTEIN_KINASE_DOM"/>
    <property type="match status" value="1"/>
</dbReference>
<dbReference type="SUPFAM" id="SSF56112">
    <property type="entry name" value="Protein kinase-like (PK-like)"/>
    <property type="match status" value="1"/>
</dbReference>
<dbReference type="PRINTS" id="PR00109">
    <property type="entry name" value="TYRKINASE"/>
</dbReference>
<comment type="caution">
    <text evidence="9">The sequence shown here is derived from an EMBL/GenBank/DDBJ whole genome shotgun (WGS) entry which is preliminary data.</text>
</comment>
<dbReference type="InterPro" id="IPR008271">
    <property type="entry name" value="Ser/Thr_kinase_AS"/>
</dbReference>
<evidence type="ECO:0000256" key="7">
    <source>
        <dbReference type="RuleBase" id="RU000304"/>
    </source>
</evidence>
<evidence type="ECO:0000313" key="10">
    <source>
        <dbReference type="Proteomes" id="UP000235145"/>
    </source>
</evidence>
<organism evidence="9 10">
    <name type="scientific">Lactuca sativa</name>
    <name type="common">Garden lettuce</name>
    <dbReference type="NCBI Taxonomy" id="4236"/>
    <lineage>
        <taxon>Eukaryota</taxon>
        <taxon>Viridiplantae</taxon>
        <taxon>Streptophyta</taxon>
        <taxon>Embryophyta</taxon>
        <taxon>Tracheophyta</taxon>
        <taxon>Spermatophyta</taxon>
        <taxon>Magnoliopsida</taxon>
        <taxon>eudicotyledons</taxon>
        <taxon>Gunneridae</taxon>
        <taxon>Pentapetalae</taxon>
        <taxon>asterids</taxon>
        <taxon>campanulids</taxon>
        <taxon>Asterales</taxon>
        <taxon>Asteraceae</taxon>
        <taxon>Cichorioideae</taxon>
        <taxon>Cichorieae</taxon>
        <taxon>Lactucinae</taxon>
        <taxon>Lactuca</taxon>
    </lineage>
</organism>
<keyword evidence="5 6" id="KW-0067">ATP-binding</keyword>
<evidence type="ECO:0000259" key="8">
    <source>
        <dbReference type="PROSITE" id="PS50011"/>
    </source>
</evidence>
<dbReference type="InterPro" id="IPR001245">
    <property type="entry name" value="Ser-Thr/Tyr_kinase_cat_dom"/>
</dbReference>
<dbReference type="InterPro" id="IPR051681">
    <property type="entry name" value="Ser/Thr_Kinases-Pseudokinases"/>
</dbReference>
<protein>
    <recommendedName>
        <fullName evidence="8">Protein kinase domain-containing protein</fullName>
    </recommendedName>
</protein>
<proteinExistence type="inferred from homology"/>
<evidence type="ECO:0000256" key="4">
    <source>
        <dbReference type="ARBA" id="ARBA00022777"/>
    </source>
</evidence>
<evidence type="ECO:0000256" key="3">
    <source>
        <dbReference type="ARBA" id="ARBA00022741"/>
    </source>
</evidence>
<evidence type="ECO:0000256" key="2">
    <source>
        <dbReference type="ARBA" id="ARBA00022679"/>
    </source>
</evidence>
<keyword evidence="4" id="KW-0418">Kinase</keyword>
<name>A0A9R1W1M7_LACSA</name>
<dbReference type="GO" id="GO:0007165">
    <property type="term" value="P:signal transduction"/>
    <property type="evidence" value="ECO:0000318"/>
    <property type="project" value="GO_Central"/>
</dbReference>
<sequence length="367" mass="42376">MEEPQKPKLTPNELFPLWGSSKNQLNPLQSHRIVVERQWQETIDPQKLLLGKVIGRGSFGVVHKGSYDGQTVAVKVLDFGDTKITEASMAFLKEDFIKEVNVWQTLDHPNITKMIGATMSMTKNCRQKNKKTKTESNFCIVCEYVKGGSLRSYLLKNRNKKLPFKTFIRFALDIAKGLSYLHSKKVIHRDVKPENMLIDKQHMTIKHTDFGESIFEPSELLYTTGERGTRGFMAPEVVSRKPYGRKCDVYSFGICLWEIYNCDIAYTYNLDNLTPDIYQEMRPSIPMDCPRSLAHLMERCWDKDPGKRPEMKEVVVQLEAIERYEGCQMTSEELQLGGCFGFGLFRLGRNVYRTPNRCTVRRNSERS</sequence>
<comment type="similarity">
    <text evidence="7">Belongs to the protein kinase superfamily.</text>
</comment>
<dbReference type="InterPro" id="IPR011009">
    <property type="entry name" value="Kinase-like_dom_sf"/>
</dbReference>
<keyword evidence="1 7" id="KW-0723">Serine/threonine-protein kinase</keyword>
<feature type="domain" description="Protein kinase" evidence="8">
    <location>
        <begin position="48"/>
        <end position="321"/>
    </location>
</feature>
<dbReference type="PIRSF" id="PIRSF000654">
    <property type="entry name" value="Integrin-linked_kinase"/>
    <property type="match status" value="1"/>
</dbReference>
<dbReference type="Gene3D" id="1.10.510.10">
    <property type="entry name" value="Transferase(Phosphotransferase) domain 1"/>
    <property type="match status" value="1"/>
</dbReference>
<dbReference type="Gramene" id="rna-gnl|WGS:NBSK|LSAT_3X48160_mrna">
    <property type="protein sequence ID" value="cds-PLY68861.1"/>
    <property type="gene ID" value="gene-LSAT_3X48160"/>
</dbReference>
<evidence type="ECO:0000313" key="9">
    <source>
        <dbReference type="EMBL" id="KAJ0214872.1"/>
    </source>
</evidence>
<dbReference type="OrthoDB" id="10261027at2759"/>
<dbReference type="SMART" id="SM00220">
    <property type="entry name" value="S_TKc"/>
    <property type="match status" value="1"/>
</dbReference>
<evidence type="ECO:0000256" key="6">
    <source>
        <dbReference type="PROSITE-ProRule" id="PRU10141"/>
    </source>
</evidence>
<evidence type="ECO:0000256" key="1">
    <source>
        <dbReference type="ARBA" id="ARBA00022527"/>
    </source>
</evidence>
<gene>
    <name evidence="9" type="ORF">LSAT_V11C300120860</name>
</gene>
<dbReference type="Pfam" id="PF07714">
    <property type="entry name" value="PK_Tyr_Ser-Thr"/>
    <property type="match status" value="1"/>
</dbReference>
<dbReference type="PANTHER" id="PTHR44329:SF290">
    <property type="entry name" value="PROTEIN KINASE DOMAIN-CONTAINING PROTEIN"/>
    <property type="match status" value="1"/>
</dbReference>
<keyword evidence="3 6" id="KW-0547">Nucleotide-binding</keyword>
<dbReference type="InterPro" id="IPR017441">
    <property type="entry name" value="Protein_kinase_ATP_BS"/>
</dbReference>
<dbReference type="PROSITE" id="PS00107">
    <property type="entry name" value="PROTEIN_KINASE_ATP"/>
    <property type="match status" value="1"/>
</dbReference>
<dbReference type="InterPro" id="IPR000719">
    <property type="entry name" value="Prot_kinase_dom"/>
</dbReference>
<dbReference type="GO" id="GO:0005524">
    <property type="term" value="F:ATP binding"/>
    <property type="evidence" value="ECO:0007669"/>
    <property type="project" value="UniProtKB-UniRule"/>
</dbReference>
<keyword evidence="2" id="KW-0808">Transferase</keyword>
<keyword evidence="10" id="KW-1185">Reference proteome</keyword>
<reference evidence="9 10" key="1">
    <citation type="journal article" date="2017" name="Nat. Commun.">
        <title>Genome assembly with in vitro proximity ligation data and whole-genome triplication in lettuce.</title>
        <authorList>
            <person name="Reyes-Chin-Wo S."/>
            <person name="Wang Z."/>
            <person name="Yang X."/>
            <person name="Kozik A."/>
            <person name="Arikit S."/>
            <person name="Song C."/>
            <person name="Xia L."/>
            <person name="Froenicke L."/>
            <person name="Lavelle D.O."/>
            <person name="Truco M.J."/>
            <person name="Xia R."/>
            <person name="Zhu S."/>
            <person name="Xu C."/>
            <person name="Xu H."/>
            <person name="Xu X."/>
            <person name="Cox K."/>
            <person name="Korf I."/>
            <person name="Meyers B.C."/>
            <person name="Michelmore R.W."/>
        </authorList>
    </citation>
    <scope>NUCLEOTIDE SEQUENCE [LARGE SCALE GENOMIC DNA]</scope>
    <source>
        <strain evidence="10">cv. Salinas</strain>
        <tissue evidence="9">Seedlings</tissue>
    </source>
</reference>
<dbReference type="AlphaFoldDB" id="A0A9R1W1M7"/>
<dbReference type="Proteomes" id="UP000235145">
    <property type="component" value="Unassembled WGS sequence"/>
</dbReference>
<accession>A0A9R1W1M7</accession>
<feature type="binding site" evidence="6">
    <location>
        <position position="75"/>
    </location>
    <ligand>
        <name>ATP</name>
        <dbReference type="ChEBI" id="CHEBI:30616"/>
    </ligand>
</feature>
<dbReference type="PROSITE" id="PS00108">
    <property type="entry name" value="PROTEIN_KINASE_ST"/>
    <property type="match status" value="1"/>
</dbReference>
<dbReference type="PANTHER" id="PTHR44329">
    <property type="entry name" value="SERINE/THREONINE-PROTEIN KINASE TNNI3K-RELATED"/>
    <property type="match status" value="1"/>
</dbReference>
<evidence type="ECO:0000256" key="5">
    <source>
        <dbReference type="ARBA" id="ARBA00022840"/>
    </source>
</evidence>
<dbReference type="GO" id="GO:0004674">
    <property type="term" value="F:protein serine/threonine kinase activity"/>
    <property type="evidence" value="ECO:0000318"/>
    <property type="project" value="GO_Central"/>
</dbReference>
<dbReference type="CDD" id="cd13999">
    <property type="entry name" value="STKc_MAP3K-like"/>
    <property type="match status" value="1"/>
</dbReference>